<dbReference type="AlphaFoldDB" id="A0A8R7TZZ6"/>
<reference evidence="3" key="1">
    <citation type="journal article" date="2013" name="Nature">
        <title>Draft genome of the wheat A-genome progenitor Triticum urartu.</title>
        <authorList>
            <person name="Ling H.Q."/>
            <person name="Zhao S."/>
            <person name="Liu D."/>
            <person name="Wang J."/>
            <person name="Sun H."/>
            <person name="Zhang C."/>
            <person name="Fan H."/>
            <person name="Li D."/>
            <person name="Dong L."/>
            <person name="Tao Y."/>
            <person name="Gao C."/>
            <person name="Wu H."/>
            <person name="Li Y."/>
            <person name="Cui Y."/>
            <person name="Guo X."/>
            <person name="Zheng S."/>
            <person name="Wang B."/>
            <person name="Yu K."/>
            <person name="Liang Q."/>
            <person name="Yang W."/>
            <person name="Lou X."/>
            <person name="Chen J."/>
            <person name="Feng M."/>
            <person name="Jian J."/>
            <person name="Zhang X."/>
            <person name="Luo G."/>
            <person name="Jiang Y."/>
            <person name="Liu J."/>
            <person name="Wang Z."/>
            <person name="Sha Y."/>
            <person name="Zhang B."/>
            <person name="Wu H."/>
            <person name="Tang D."/>
            <person name="Shen Q."/>
            <person name="Xue P."/>
            <person name="Zou S."/>
            <person name="Wang X."/>
            <person name="Liu X."/>
            <person name="Wang F."/>
            <person name="Yang Y."/>
            <person name="An X."/>
            <person name="Dong Z."/>
            <person name="Zhang K."/>
            <person name="Zhang X."/>
            <person name="Luo M.C."/>
            <person name="Dvorak J."/>
            <person name="Tong Y."/>
            <person name="Wang J."/>
            <person name="Yang H."/>
            <person name="Li Z."/>
            <person name="Wang D."/>
            <person name="Zhang A."/>
            <person name="Wang J."/>
        </authorList>
    </citation>
    <scope>NUCLEOTIDE SEQUENCE</scope>
    <source>
        <strain evidence="3">cv. G1812</strain>
    </source>
</reference>
<dbReference type="EnsemblPlants" id="TuG1812G0300004242.01.T05">
    <property type="protein sequence ID" value="TuG1812G0300004242.01.T05"/>
    <property type="gene ID" value="TuG1812G0300004242.01"/>
</dbReference>
<evidence type="ECO:0000313" key="2">
    <source>
        <dbReference type="EnsemblPlants" id="TuG1812G0300004242.01.T04"/>
    </source>
</evidence>
<proteinExistence type="predicted"/>
<reference evidence="2" key="2">
    <citation type="submission" date="2018-03" db="EMBL/GenBank/DDBJ databases">
        <title>The Triticum urartu genome reveals the dynamic nature of wheat genome evolution.</title>
        <authorList>
            <person name="Ling H."/>
            <person name="Ma B."/>
            <person name="Shi X."/>
            <person name="Liu H."/>
            <person name="Dong L."/>
            <person name="Sun H."/>
            <person name="Cao Y."/>
            <person name="Gao Q."/>
            <person name="Zheng S."/>
            <person name="Li Y."/>
            <person name="Yu Y."/>
            <person name="Du H."/>
            <person name="Qi M."/>
            <person name="Li Y."/>
            <person name="Yu H."/>
            <person name="Cui Y."/>
            <person name="Wang N."/>
            <person name="Chen C."/>
            <person name="Wu H."/>
            <person name="Zhao Y."/>
            <person name="Zhang J."/>
            <person name="Li Y."/>
            <person name="Zhou W."/>
            <person name="Zhang B."/>
            <person name="Hu W."/>
            <person name="Eijk M."/>
            <person name="Tang J."/>
            <person name="Witsenboer H."/>
            <person name="Zhao S."/>
            <person name="Li Z."/>
            <person name="Zhang A."/>
            <person name="Wang D."/>
            <person name="Liang C."/>
        </authorList>
    </citation>
    <scope>NUCLEOTIDE SEQUENCE [LARGE SCALE GENOMIC DNA]</scope>
    <source>
        <strain evidence="2">cv. G1812</strain>
    </source>
</reference>
<feature type="compositionally biased region" description="Basic residues" evidence="1">
    <location>
        <begin position="46"/>
        <end position="59"/>
    </location>
</feature>
<dbReference type="Proteomes" id="UP000015106">
    <property type="component" value="Chromosome 3"/>
</dbReference>
<dbReference type="Gramene" id="TuG1812G0300004242.01.T01">
    <property type="protein sequence ID" value="TuG1812G0300004242.01.T01"/>
    <property type="gene ID" value="TuG1812G0300004242.01"/>
</dbReference>
<feature type="compositionally biased region" description="Basic residues" evidence="1">
    <location>
        <begin position="80"/>
        <end position="94"/>
    </location>
</feature>
<dbReference type="Gramene" id="TuG1812G0300004242.01.T05">
    <property type="protein sequence ID" value="TuG1812G0300004242.01.T05"/>
    <property type="gene ID" value="TuG1812G0300004242.01"/>
</dbReference>
<feature type="region of interest" description="Disordered" evidence="1">
    <location>
        <begin position="29"/>
        <end position="101"/>
    </location>
</feature>
<organism evidence="2 3">
    <name type="scientific">Triticum urartu</name>
    <name type="common">Red wild einkorn</name>
    <name type="synonym">Crithodium urartu</name>
    <dbReference type="NCBI Taxonomy" id="4572"/>
    <lineage>
        <taxon>Eukaryota</taxon>
        <taxon>Viridiplantae</taxon>
        <taxon>Streptophyta</taxon>
        <taxon>Embryophyta</taxon>
        <taxon>Tracheophyta</taxon>
        <taxon>Spermatophyta</taxon>
        <taxon>Magnoliopsida</taxon>
        <taxon>Liliopsida</taxon>
        <taxon>Poales</taxon>
        <taxon>Poaceae</taxon>
        <taxon>BOP clade</taxon>
        <taxon>Pooideae</taxon>
        <taxon>Triticodae</taxon>
        <taxon>Triticeae</taxon>
        <taxon>Triticinae</taxon>
        <taxon>Triticum</taxon>
    </lineage>
</organism>
<evidence type="ECO:0000256" key="1">
    <source>
        <dbReference type="SAM" id="MobiDB-lite"/>
    </source>
</evidence>
<dbReference type="EnsemblPlants" id="TuG1812G0300004242.01.T02">
    <property type="protein sequence ID" value="TuG1812G0300004242.01.T02"/>
    <property type="gene ID" value="TuG1812G0300004242.01"/>
</dbReference>
<protein>
    <submittedName>
        <fullName evidence="2">Uncharacterized protein</fullName>
    </submittedName>
</protein>
<keyword evidence="3" id="KW-1185">Reference proteome</keyword>
<name>A0A8R7TZZ6_TRIUA</name>
<dbReference type="EnsemblPlants" id="TuG1812G0300004242.01.T01">
    <property type="protein sequence ID" value="TuG1812G0300004242.01.T01"/>
    <property type="gene ID" value="TuG1812G0300004242.01"/>
</dbReference>
<reference evidence="2" key="3">
    <citation type="submission" date="2022-06" db="UniProtKB">
        <authorList>
            <consortium name="EnsemblPlants"/>
        </authorList>
    </citation>
    <scope>IDENTIFICATION</scope>
</reference>
<evidence type="ECO:0000313" key="3">
    <source>
        <dbReference type="Proteomes" id="UP000015106"/>
    </source>
</evidence>
<dbReference type="Gramene" id="TuG1812G0300004242.01.T04">
    <property type="protein sequence ID" value="TuG1812G0300004242.01.T04"/>
    <property type="gene ID" value="TuG1812G0300004242.01"/>
</dbReference>
<dbReference type="Gramene" id="TuG1812G0300004242.01.T02">
    <property type="protein sequence ID" value="TuG1812G0300004242.01.T02"/>
    <property type="gene ID" value="TuG1812G0300004242.01"/>
</dbReference>
<sequence length="150" mass="16939">SPISLSVADWRRYRSGGTPSLCAVLSPNYSGSKVWDPPPGQPRRCSPSHRRGPSRRRRQGLLPGGTTSASPCRTTASSRPARRAMARTCSRRRSLTAGRDWSSSSTPTILILQCFSLMMLVHRKRNKPSLKRYQHWSLRVMDRSKLVDKY</sequence>
<dbReference type="EnsemblPlants" id="TuG1812G0300004242.01.T04">
    <property type="protein sequence ID" value="TuG1812G0300004242.01.T04"/>
    <property type="gene ID" value="TuG1812G0300004242.01"/>
</dbReference>
<accession>A0A8R7TZZ6</accession>